<dbReference type="MassIVE" id="A0A2R8Y600"/>
<proteinExistence type="predicted"/>
<dbReference type="AlphaFoldDB" id="A0A2R8Y600"/>
<dbReference type="EMBL" id="FQ976907">
    <property type="status" value="NOT_ANNOTATED_CDS"/>
    <property type="molecule type" value="Genomic_DNA"/>
</dbReference>
<dbReference type="PROSITE" id="PS51269">
    <property type="entry name" value="COMM"/>
    <property type="match status" value="1"/>
</dbReference>
<dbReference type="SMR" id="A0A2R8Y600"/>
<reference evidence="2 3" key="3">
    <citation type="journal article" date="2004" name="Nature">
        <title>Finishing the euchromatic sequence of the human genome.</title>
        <authorList>
            <consortium name="International Human Genome Sequencing Consortium"/>
        </authorList>
    </citation>
    <scope>NUCLEOTIDE SEQUENCE [LARGE SCALE GENOMIC DNA]</scope>
</reference>
<dbReference type="ChiTaRS" id="COMMD7">
    <property type="organism name" value="human"/>
</dbReference>
<dbReference type="ExpressionAtlas" id="A0A2R8Y600">
    <property type="expression patterns" value="baseline and differential"/>
</dbReference>
<reference evidence="2 3" key="1">
    <citation type="journal article" date="2001" name="Nature">
        <title>Initial sequencing and analysis of the human genome.</title>
        <authorList>
            <consortium name="International Human Genome Sequencing Consortium"/>
            <person name="Lander E.S."/>
            <person name="Linton L.M."/>
            <person name="Birren B."/>
            <person name="Nusbaum C."/>
            <person name="Zody M.C."/>
            <person name="Baldwin J."/>
            <person name="Devon K."/>
            <person name="Dewar K."/>
            <person name="Doyle M."/>
            <person name="FitzHugh W."/>
            <person name="Funke R."/>
            <person name="Gage D."/>
            <person name="Harris K."/>
            <person name="Heaford A."/>
            <person name="Howland J."/>
            <person name="Kann L."/>
            <person name="Lehoczky J."/>
            <person name="LeVine R."/>
            <person name="McEwan P."/>
            <person name="McKernan K."/>
            <person name="Meldrim J."/>
            <person name="Mesirov J.P."/>
            <person name="Miranda C."/>
            <person name="Morris W."/>
            <person name="Naylor J."/>
            <person name="Raymond C."/>
            <person name="Rosetti M."/>
            <person name="Santos R."/>
            <person name="Sheridan A."/>
            <person name="Sougnez C."/>
            <person name="Stange-Thomann N."/>
            <person name="Stojanovic N."/>
            <person name="Subramanian A."/>
            <person name="Wyman D."/>
            <person name="Rogers J."/>
            <person name="Sulston J."/>
            <person name="Ainscough R."/>
            <person name="Beck S."/>
            <person name="Bentley D."/>
            <person name="Burton J."/>
            <person name="Clee C."/>
            <person name="Carter N."/>
            <person name="Coulson A."/>
            <person name="Deadman R."/>
            <person name="Deloukas P."/>
            <person name="Dunham A."/>
            <person name="Dunham I."/>
            <person name="Durbin R."/>
            <person name="French L."/>
            <person name="Grafham D."/>
            <person name="Gregory S."/>
            <person name="Hubbard T."/>
            <person name="Humphray S."/>
            <person name="Hunt A."/>
            <person name="Jones M."/>
            <person name="Lloyd C."/>
            <person name="McMurray A."/>
            <person name="Matthews L."/>
            <person name="Mercer S."/>
            <person name="Milne S."/>
            <person name="Mullikin J.C."/>
            <person name="Mungall A."/>
            <person name="Plumb R."/>
            <person name="Ross M."/>
            <person name="Shownkeen R."/>
            <person name="Sims S."/>
            <person name="Waterston R.H."/>
            <person name="Wilson R.K."/>
            <person name="Hillier L.W."/>
            <person name="McPherson J.D."/>
            <person name="Marra M.A."/>
            <person name="Mardis E.R."/>
            <person name="Fulton L.A."/>
            <person name="Chinwalla A.T."/>
            <person name="Pepin K.H."/>
            <person name="Gish W.R."/>
            <person name="Chissoe S.L."/>
            <person name="Wendl M.C."/>
            <person name="Delehaunty K.D."/>
            <person name="Miner T.L."/>
            <person name="Delehaunty A."/>
            <person name="Kramer J.B."/>
            <person name="Cook L.L."/>
            <person name="Fulton R.S."/>
            <person name="Johnson D.L."/>
            <person name="Minx P.J."/>
            <person name="Clifton S.W."/>
            <person name="Hawkins T."/>
            <person name="Branscomb E."/>
            <person name="Predki P."/>
            <person name="Richardson P."/>
            <person name="Wenning S."/>
            <person name="Slezak T."/>
            <person name="Doggett N."/>
            <person name="Cheng J.F."/>
            <person name="Olsen A."/>
            <person name="Lucas S."/>
            <person name="Elkin C."/>
            <person name="Uberbacher E."/>
            <person name="Frazier M."/>
            <person name="Gibbs R.A."/>
            <person name="Muzny D.M."/>
            <person name="Scherer S.E."/>
            <person name="Bouck J.B."/>
            <person name="Sodergren E.J."/>
            <person name="Worley K.C."/>
            <person name="Rives C.M."/>
            <person name="Gorrell J.H."/>
            <person name="Metzker M.L."/>
            <person name="Naylor S.L."/>
            <person name="Kucherlapati R.S."/>
            <person name="Nelson D.L."/>
            <person name="Weinstock G.M."/>
            <person name="Sakaki Y."/>
            <person name="Fujiyama A."/>
            <person name="Hattori M."/>
            <person name="Yada T."/>
            <person name="Toyoda A."/>
            <person name="Itoh T."/>
            <person name="Kawagoe C."/>
            <person name="Watanabe H."/>
            <person name="Totoki Y."/>
            <person name="Taylor T."/>
            <person name="Weissenbach J."/>
            <person name="Heilig R."/>
            <person name="Saurin W."/>
            <person name="Artiguenave F."/>
            <person name="Brottier P."/>
            <person name="Bruls T."/>
            <person name="Pelletier E."/>
            <person name="Robert C."/>
            <person name="Wincker P."/>
            <person name="Smith D.R."/>
            <person name="Doucette-Stamm L."/>
            <person name="Rubenfield M."/>
            <person name="Weinstock K."/>
            <person name="Lee H.M."/>
            <person name="Dubois J."/>
            <person name="Rosenthal A."/>
            <person name="Platzer M."/>
            <person name="Nyakatura G."/>
            <person name="Taudien S."/>
            <person name="Rump A."/>
            <person name="Yang H."/>
            <person name="Yu J."/>
            <person name="Wang J."/>
            <person name="Huang G."/>
            <person name="Gu J."/>
            <person name="Hood L."/>
            <person name="Rowen L."/>
            <person name="Madan A."/>
            <person name="Qin S."/>
            <person name="Davis R.W."/>
            <person name="Federspiel N.A."/>
            <person name="Abola A.P."/>
            <person name="Proctor M.J."/>
            <person name="Myers R.M."/>
            <person name="Schmutz J."/>
            <person name="Dickson M."/>
            <person name="Grimwood J."/>
            <person name="Cox D.R."/>
            <person name="Olson M.V."/>
            <person name="Kaul R."/>
            <person name="Raymond C."/>
            <person name="Shimizu N."/>
            <person name="Kawasaki K."/>
            <person name="Minoshima S."/>
            <person name="Evans G.A."/>
            <person name="Athanasiou M."/>
            <person name="Schultz R."/>
            <person name="Roe B.A."/>
            <person name="Chen F."/>
            <person name="Pan H."/>
            <person name="Ramser J."/>
            <person name="Lehrach H."/>
            <person name="Reinhardt R."/>
            <person name="McCombie W.R."/>
            <person name="de la Bastide M."/>
            <person name="Dedhia N."/>
            <person name="Blocker H."/>
            <person name="Hornischer K."/>
            <person name="Nordsiek G."/>
            <person name="Agarwala R."/>
            <person name="Aravind L."/>
            <person name="Bailey J.A."/>
            <person name="Bateman A."/>
            <person name="Batzoglou S."/>
            <person name="Birney E."/>
            <person name="Bork P."/>
            <person name="Brown D.G."/>
            <person name="Burge C.B."/>
            <person name="Cerutti L."/>
            <person name="Chen H.C."/>
            <person name="Church D."/>
            <person name="Clamp M."/>
            <person name="Copley R.R."/>
            <person name="Doerks T."/>
            <person name="Eddy S.R."/>
            <person name="Eichler E.E."/>
            <person name="Furey T.S."/>
            <person name="Galagan J."/>
            <person name="Gilbert J.G."/>
            <person name="Harmon C."/>
            <person name="Hayashizaki Y."/>
            <person name="Haussler D."/>
            <person name="Hermjakob H."/>
            <person name="Hokamp K."/>
            <person name="Jang W."/>
            <person name="Johnson L.S."/>
            <person name="Jones T.A."/>
            <person name="Kasif S."/>
            <person name="Kaspryzk A."/>
            <person name="Kennedy S."/>
            <person name="Kent W.J."/>
            <person name="Kitts P."/>
            <person name="Koonin E.V."/>
            <person name="Korf I."/>
            <person name="Kulp D."/>
            <person name="Lancet D."/>
            <person name="Lowe T.M."/>
            <person name="McLysaght A."/>
            <person name="Mikkelsen T."/>
            <person name="Moran J.V."/>
            <person name="Mulder N."/>
            <person name="Pollara V.J."/>
            <person name="Ponting C.P."/>
            <person name="Schuler G."/>
            <person name="Schultz J."/>
            <person name="Slater G."/>
            <person name="Smit A.F."/>
            <person name="Stupka E."/>
            <person name="Szustakowski J."/>
            <person name="Thierry-Mieg D."/>
            <person name="Thierry-Mieg J."/>
            <person name="Wagner L."/>
            <person name="Wallis J."/>
            <person name="Wheeler R."/>
            <person name="Williams A."/>
            <person name="Wolf Y.I."/>
            <person name="Wolfe K.H."/>
            <person name="Yang S.P."/>
            <person name="Yeh R.F."/>
            <person name="Collins F."/>
            <person name="Guyer M.S."/>
            <person name="Peterson J."/>
            <person name="Felsenfeld A."/>
            <person name="Wetterstrand K.A."/>
            <person name="Patrinos A."/>
            <person name="Morgan M.J."/>
            <person name="de Jong P."/>
            <person name="Catanese J.J."/>
            <person name="Osoegawa K."/>
            <person name="Shizuya H."/>
            <person name="Choi S."/>
            <person name="Chen Y.J."/>
        </authorList>
    </citation>
    <scope>NUCLEOTIDE SEQUENCE [LARGE SCALE GENOMIC DNA]</scope>
</reference>
<reference evidence="2" key="4">
    <citation type="submission" date="2025-08" db="UniProtKB">
        <authorList>
            <consortium name="Ensembl"/>
        </authorList>
    </citation>
    <scope>IDENTIFICATION</scope>
</reference>
<sequence>MGRLHCTEDPVPEAVGGDMQQLNQLGAQFSALTEVLFHFLTEPKEVERFLAQLSEFATTNQISLGSLRSIVKSLLLVPNGALKKSLTAKQVQADFITLGLSEEKATYFSEKWKQNAPTLARWAIGQTLMINQLIDMEWKFGVTSGSSELEKVGSIFLQLKLVVKKGNQTENVYIDWGPLKGRVNLRFILVPSWGLVQDPASSRCSTNVNIGIQVPSSPHSRDPRLPLPLP</sequence>
<evidence type="ECO:0000313" key="2">
    <source>
        <dbReference type="Ensembl" id="ENSP00000494955.1"/>
    </source>
</evidence>
<reference evidence="2 3" key="2">
    <citation type="journal article" date="2001" name="Nature">
        <title>The DNA sequence and comparative analysis of human chromosome 20.</title>
        <authorList>
            <person name="Deloukas P."/>
            <person name="Matthews L.H."/>
            <person name="Ashurst J."/>
            <person name="Burton J."/>
            <person name="Gilbert J.G."/>
            <person name="Jones M."/>
            <person name="Stavrides G."/>
            <person name="Almeida J.P."/>
            <person name="Babbage A.K."/>
            <person name="Bagguley C.L."/>
            <person name="Bailey J."/>
            <person name="Barlow K.F."/>
            <person name="Bates K.N."/>
            <person name="Beard L.M."/>
            <person name="Beare D.M."/>
            <person name="Beasley O.P."/>
            <person name="Bird C.P."/>
            <person name="Blakey S.E."/>
            <person name="Bridgeman A.M."/>
            <person name="Brown A.J."/>
            <person name="Buck D."/>
            <person name="Burrill W."/>
            <person name="Butler A.P."/>
            <person name="Carder C."/>
            <person name="Carter N.P."/>
            <person name="Chapman J.C."/>
            <person name="Clamp M."/>
            <person name="Clark G."/>
            <person name="Clark L.N."/>
            <person name="Clark S.Y."/>
            <person name="Clee C.M."/>
            <person name="Clegg S."/>
            <person name="Cobley V.E."/>
            <person name="Collier R.E."/>
            <person name="Connor R."/>
            <person name="Corby N.R."/>
            <person name="Coulson A."/>
            <person name="Coville G.J."/>
            <person name="Deadman R."/>
            <person name="Dhami P."/>
            <person name="Dunn M."/>
            <person name="Ellington A.G."/>
            <person name="Frankland J.A."/>
            <person name="Fraser A."/>
            <person name="French L."/>
            <person name="Garner P."/>
            <person name="Grafham D.V."/>
            <person name="Griffiths C."/>
            <person name="Griffiths M.N."/>
            <person name="Gwilliam R."/>
            <person name="Hall R.E."/>
            <person name="Hammond S."/>
            <person name="Harley J.L."/>
            <person name="Heath P.D."/>
            <person name="Ho S."/>
            <person name="Holden J.L."/>
            <person name="Howden P.J."/>
            <person name="Huckle E."/>
            <person name="Hunt A.R."/>
            <person name="Hunt S.E."/>
            <person name="Jekosch K."/>
            <person name="Johnson C.M."/>
            <person name="Johnson D."/>
            <person name="Kay M.P."/>
            <person name="Kimberley A.M."/>
            <person name="King A."/>
            <person name="Knights A."/>
            <person name="Laird G.K."/>
            <person name="Lawlor S."/>
            <person name="Lehvaslaiho M.H."/>
            <person name="Leversha M."/>
            <person name="Lloyd C."/>
            <person name="Lloyd D.M."/>
            <person name="Lovell J.D."/>
            <person name="Marsh V.L."/>
            <person name="Martin S.L."/>
            <person name="McConnachie L.J."/>
            <person name="McLay K."/>
            <person name="McMurray A.A."/>
            <person name="Milne S."/>
            <person name="Mistry D."/>
            <person name="Moore M.J."/>
            <person name="Mullikin J.C."/>
            <person name="Nickerson T."/>
            <person name="Oliver K."/>
            <person name="Parker A."/>
            <person name="Patel R."/>
            <person name="Pearce T.A."/>
            <person name="Peck A.I."/>
            <person name="Phillimore B.J."/>
            <person name="Prathalingam S.R."/>
            <person name="Plumb R.W."/>
            <person name="Ramsay H."/>
            <person name="Rice C.M."/>
            <person name="Ross M.T."/>
            <person name="Scott C.E."/>
            <person name="Sehra H.K."/>
            <person name="Shownkeen R."/>
            <person name="Sims S."/>
            <person name="Skuce C.D."/>
            <person name="Smith M.L."/>
            <person name="Soderlund C."/>
            <person name="Steward C.A."/>
            <person name="Sulston J.E."/>
            <person name="Swann M."/>
            <person name="Sycamore N."/>
            <person name="Taylor R."/>
            <person name="Tee L."/>
            <person name="Thomas D.W."/>
            <person name="Thorpe A."/>
            <person name="Tracey A."/>
            <person name="Tromans A.C."/>
            <person name="Vaudin M."/>
            <person name="Wall M."/>
            <person name="Wallis J.M."/>
            <person name="Whitehead S.L."/>
            <person name="Whittaker P."/>
            <person name="Willey D.L."/>
            <person name="Williams L."/>
            <person name="Williams S.A."/>
            <person name="Wilming L."/>
            <person name="Wray P.W."/>
            <person name="Hubbard T."/>
            <person name="Durbin R.M."/>
            <person name="Bentley D.R."/>
            <person name="Beck S."/>
            <person name="Rogers J."/>
        </authorList>
    </citation>
    <scope>NUCLEOTIDE SEQUENCE [LARGE SCALE GENOMIC DNA]</scope>
</reference>
<dbReference type="EMBL" id="FO393400">
    <property type="status" value="NOT_ANNOTATED_CDS"/>
    <property type="molecule type" value="Genomic_DNA"/>
</dbReference>
<dbReference type="EMBL" id="BX640505">
    <property type="status" value="NOT_ANNOTATED_CDS"/>
    <property type="molecule type" value="Genomic_DNA"/>
</dbReference>
<evidence type="ECO:0000259" key="1">
    <source>
        <dbReference type="PROSITE" id="PS51269"/>
    </source>
</evidence>
<evidence type="ECO:0000313" key="3">
    <source>
        <dbReference type="Proteomes" id="UP000005640"/>
    </source>
</evidence>
<organism evidence="2 3">
    <name type="scientific">Homo sapiens</name>
    <name type="common">Human</name>
    <dbReference type="NCBI Taxonomy" id="9606"/>
    <lineage>
        <taxon>Eukaryota</taxon>
        <taxon>Metazoa</taxon>
        <taxon>Chordata</taxon>
        <taxon>Craniata</taxon>
        <taxon>Vertebrata</taxon>
        <taxon>Euteleostomi</taxon>
        <taxon>Mammalia</taxon>
        <taxon>Eutheria</taxon>
        <taxon>Euarchontoglires</taxon>
        <taxon>Primates</taxon>
        <taxon>Haplorrhini</taxon>
        <taxon>Catarrhini</taxon>
        <taxon>Hominidae</taxon>
        <taxon>Homo</taxon>
    </lineage>
</organism>
<feature type="domain" description="COMM" evidence="1">
    <location>
        <begin position="132"/>
        <end position="230"/>
    </location>
</feature>
<dbReference type="CDD" id="cd04755">
    <property type="entry name" value="Commd7"/>
    <property type="match status" value="1"/>
</dbReference>
<protein>
    <recommendedName>
        <fullName evidence="1">COMM domain-containing protein</fullName>
    </recommendedName>
</protein>
<dbReference type="InterPro" id="IPR047155">
    <property type="entry name" value="COMMD4/6/7/8"/>
</dbReference>
<dbReference type="Pfam" id="PF07258">
    <property type="entry name" value="COMM_domain"/>
    <property type="match status" value="1"/>
</dbReference>
<dbReference type="InterPro" id="IPR017920">
    <property type="entry name" value="COMM"/>
</dbReference>
<dbReference type="Ensembl" id="ENST00000645058.1">
    <property type="protein sequence ID" value="ENSP00000494955.1"/>
    <property type="gene ID" value="ENSG00000285382.1"/>
</dbReference>
<name>A0A2R8Y600_HUMAN</name>
<accession>A0A2R8Y600</accession>
<dbReference type="PANTHER" id="PTHR16231:SF2">
    <property type="entry name" value="COMM DOMAIN-CONTAINING PROTEIN 7"/>
    <property type="match status" value="1"/>
</dbReference>
<dbReference type="VEuPathDB" id="HostDB:ENSG00000285382"/>
<reference evidence="2" key="5">
    <citation type="submission" date="2025-09" db="UniProtKB">
        <authorList>
            <consortium name="Ensembl"/>
        </authorList>
    </citation>
    <scope>IDENTIFICATION</scope>
</reference>
<dbReference type="EMBL" id="AL035071">
    <property type="status" value="NOT_ANNOTATED_CDS"/>
    <property type="molecule type" value="Genomic_DNA"/>
</dbReference>
<dbReference type="PANTHER" id="PTHR16231">
    <property type="entry name" value="COMM DOMAIN-CONTAINING PROTEIN 4-8 FAMILY MEMBER"/>
    <property type="match status" value="1"/>
</dbReference>
<dbReference type="Bgee" id="ENSG00000285382">
    <property type="expression patterns" value="Expressed in cortical plate and 90 other cell types or tissues"/>
</dbReference>
<dbReference type="Pfam" id="PF21672">
    <property type="entry name" value="COMM_HN"/>
    <property type="match status" value="1"/>
</dbReference>
<dbReference type="Proteomes" id="UP000005640">
    <property type="component" value="Chromosome 20"/>
</dbReference>
<dbReference type="InterPro" id="IPR037358">
    <property type="entry name" value="COMMD7"/>
</dbReference>
<dbReference type="GeneCards" id="ENSG00000285382"/>
<keyword evidence="3" id="KW-1185">Reference proteome</keyword>